<name>A0A9N7W490_PLEPL</name>
<evidence type="ECO:0000313" key="3">
    <source>
        <dbReference type="Proteomes" id="UP001153269"/>
    </source>
</evidence>
<evidence type="ECO:0000256" key="1">
    <source>
        <dbReference type="SAM" id="MobiDB-lite"/>
    </source>
</evidence>
<reference evidence="2" key="1">
    <citation type="submission" date="2020-03" db="EMBL/GenBank/DDBJ databases">
        <authorList>
            <person name="Weist P."/>
        </authorList>
    </citation>
    <scope>NUCLEOTIDE SEQUENCE</scope>
</reference>
<keyword evidence="3" id="KW-1185">Reference proteome</keyword>
<sequence length="150" mass="16471">MQIEMIQEWIEEVRVGSDGAAEGGCGRREERERAAGMWERGEALRGLWRVSEELAAISPQRPTYDLSDNCIVTNSSGENVPPATLRPLRPPASTPSHAEESYGTLFRRGGGGRERGSGGRRGDGNAHGVTHDWESMEVNLLSRIVLRSVE</sequence>
<protein>
    <submittedName>
        <fullName evidence="2">Uncharacterized protein</fullName>
    </submittedName>
</protein>
<comment type="caution">
    <text evidence="2">The sequence shown here is derived from an EMBL/GenBank/DDBJ whole genome shotgun (WGS) entry which is preliminary data.</text>
</comment>
<proteinExistence type="predicted"/>
<gene>
    <name evidence="2" type="ORF">PLEPLA_LOCUS47822</name>
</gene>
<feature type="compositionally biased region" description="Basic and acidic residues" evidence="1">
    <location>
        <begin position="111"/>
        <end position="130"/>
    </location>
</feature>
<dbReference type="EMBL" id="CADEAL010004456">
    <property type="protein sequence ID" value="CAB1459985.1"/>
    <property type="molecule type" value="Genomic_DNA"/>
</dbReference>
<feature type="region of interest" description="Disordered" evidence="1">
    <location>
        <begin position="75"/>
        <end position="130"/>
    </location>
</feature>
<evidence type="ECO:0000313" key="2">
    <source>
        <dbReference type="EMBL" id="CAB1459985.1"/>
    </source>
</evidence>
<dbReference type="AlphaFoldDB" id="A0A9N7W490"/>
<organism evidence="2 3">
    <name type="scientific">Pleuronectes platessa</name>
    <name type="common">European plaice</name>
    <dbReference type="NCBI Taxonomy" id="8262"/>
    <lineage>
        <taxon>Eukaryota</taxon>
        <taxon>Metazoa</taxon>
        <taxon>Chordata</taxon>
        <taxon>Craniata</taxon>
        <taxon>Vertebrata</taxon>
        <taxon>Euteleostomi</taxon>
        <taxon>Actinopterygii</taxon>
        <taxon>Neopterygii</taxon>
        <taxon>Teleostei</taxon>
        <taxon>Neoteleostei</taxon>
        <taxon>Acanthomorphata</taxon>
        <taxon>Carangaria</taxon>
        <taxon>Pleuronectiformes</taxon>
        <taxon>Pleuronectoidei</taxon>
        <taxon>Pleuronectidae</taxon>
        <taxon>Pleuronectes</taxon>
    </lineage>
</organism>
<dbReference type="Proteomes" id="UP001153269">
    <property type="component" value="Unassembled WGS sequence"/>
</dbReference>
<accession>A0A9N7W490</accession>